<dbReference type="Proteomes" id="UP000228874">
    <property type="component" value="Unassembled WGS sequence"/>
</dbReference>
<accession>A0A2H9N2Q1</accession>
<accession>A0A2H9P8D0</accession>
<dbReference type="AlphaFoldDB" id="A0A2H9N2Q1"/>
<dbReference type="Proteomes" id="UP000230477">
    <property type="component" value="Unassembled WGS sequence"/>
</dbReference>
<protein>
    <submittedName>
        <fullName evidence="3">Uncharacterized protein</fullName>
    </submittedName>
</protein>
<sequence>MAIFEEFNRDKINELLRPANRILNDDIAILKREDEEDLFGLWNEIKSNFDDFMENHSNSMPEDIERDSRAKFRYAMLKIAAAFYVNGKERKGITNKFSEREKHLVVDLEEFKVFNFLTVAVIIDKVARSEGKIYDLVEKYIEKGYGNMDKVLDDNEIPKDIMYYVNKEYSNVLEKIKESVIEYQRKYPGGIHRAFKELENRIKEVHGFDEKRKGMINEANEIIKNMENQLSDADNDKYILEDKISLLEREIMRGKMEKETLNEKINFLEDDKNRLLKSYSEIESRWNDRYKEIEKIRTELNTEEDRLTSLKETYKQKLEGENQQKIEEELKKIEEMKLALTKKENDLQTEKELMKNEENKINEKIEGLKKLEEGIVERFVMSGDAKVHELNYIGRFNEKMHLFPLNIYDPINKKEHTVNSWNRHEKWTQEMEIYEKFKTRMNYNEVINTIPLGTTSVYKITQKKYVFFGEEKTKVVIEAATLNHWNNYCETGFDTNPAALSDLTSVLMSRIDRAELGNYFHVIGISSPTGWSKKVLEYVNSDEFHKNFTDRHVSLALIDPETGEIFYNRTDKRLAQFEYLFKPEFDTEKVERCKNVIKEDLNLIIDEFVTVNEFAEKNADKGFDKRIVKKAMYELEKEGVGRFKFVEGVGFGFKKKD</sequence>
<evidence type="ECO:0000313" key="7">
    <source>
        <dbReference type="Proteomes" id="UP000231449"/>
    </source>
</evidence>
<name>A0A2H9N2Q1_HUBC1</name>
<evidence type="ECO:0000256" key="1">
    <source>
        <dbReference type="SAM" id="Coils"/>
    </source>
</evidence>
<keyword evidence="1" id="KW-0175">Coiled coil</keyword>
<evidence type="ECO:0000313" key="4">
    <source>
        <dbReference type="EMBL" id="PIY99778.1"/>
    </source>
</evidence>
<evidence type="ECO:0000313" key="2">
    <source>
        <dbReference type="EMBL" id="PIV46310.1"/>
    </source>
</evidence>
<feature type="coiled-coil region" evidence="1">
    <location>
        <begin position="216"/>
        <end position="374"/>
    </location>
</feature>
<dbReference type="EMBL" id="PETW01000038">
    <property type="protein sequence ID" value="PIV46310.1"/>
    <property type="molecule type" value="Genomic_DNA"/>
</dbReference>
<evidence type="ECO:0000313" key="3">
    <source>
        <dbReference type="EMBL" id="PIX28137.1"/>
    </source>
</evidence>
<dbReference type="EMBL" id="PFIH01000024">
    <property type="protein sequence ID" value="PIX28137.1"/>
    <property type="molecule type" value="Genomic_DNA"/>
</dbReference>
<organism evidence="3 7">
    <name type="scientific">Huberarchaeum crystalense</name>
    <dbReference type="NCBI Taxonomy" id="2014257"/>
    <lineage>
        <taxon>Archaea</taxon>
        <taxon>Candidatus Huberarchaeota</taxon>
        <taxon>Candidatus Huberarchaeia</taxon>
        <taxon>Candidatus Huberarchaeales</taxon>
        <taxon>Candidatus Huberarchaeaceae</taxon>
        <taxon>Candidatus Huberarchaeum</taxon>
    </lineage>
</organism>
<dbReference type="Proteomes" id="UP000231449">
    <property type="component" value="Unassembled WGS sequence"/>
</dbReference>
<gene>
    <name evidence="2" type="ORF">COS22_02150</name>
    <name evidence="4" type="ORF">COY63_01735</name>
    <name evidence="3" type="ORF">COZ66_01090</name>
</gene>
<proteinExistence type="predicted"/>
<reference evidence="3" key="2">
    <citation type="submission" date="2017-09" db="EMBL/GenBank/DDBJ databases">
        <title>Depth-based differentiation of microbial function through sediment-hosted aquifers and enrichment of novel symbionts in the deep terrestrial subsurface.</title>
        <authorList>
            <person name="Probst A.J."/>
            <person name="Ladd B."/>
            <person name="Jarett J.K."/>
            <person name="Geller-Mcgrath D.E."/>
            <person name="Sieber C.M."/>
            <person name="Emerson J.B."/>
            <person name="Anantharaman K."/>
            <person name="Thomas B.C."/>
            <person name="Malmstrom R."/>
            <person name="Stieglmeier M."/>
            <person name="Klingl A."/>
            <person name="Woyke T."/>
            <person name="Ryan C.M."/>
            <person name="Banfield J.F."/>
        </authorList>
    </citation>
    <scope>NUCLEOTIDE SEQUENCE [LARGE SCALE GENOMIC DNA]</scope>
    <source>
        <strain evidence="2">CG02_land_8_20_14_3_00_31_209</strain>
        <strain evidence="4">CG_4_10_14_0_8_um_filter_31_133</strain>
        <strain evidence="3">CG_4_8_14_3_um_filter</strain>
    </source>
</reference>
<comment type="caution">
    <text evidence="3">The sequence shown here is derived from an EMBL/GenBank/DDBJ whole genome shotgun (WGS) entry which is preliminary data.</text>
</comment>
<evidence type="ECO:0000313" key="5">
    <source>
        <dbReference type="Proteomes" id="UP000228874"/>
    </source>
</evidence>
<reference evidence="5 6" key="1">
    <citation type="submission" date="2017-09" db="EMBL/GenBank/DDBJ databases">
        <title>Depth-based differentiation of microbial function through sediment-hosted aquifers and enrichment of novel symbionts in the deep terrestrial subsurface.</title>
        <authorList>
            <person name="Probst A.J."/>
            <person name="Ladd B."/>
            <person name="Jarett J.K."/>
            <person name="Geller-Mcgrath D.E."/>
            <person name="Sieber C.M.K."/>
            <person name="Emerson J.B."/>
            <person name="Anantharaman K."/>
            <person name="Thomas B.C."/>
            <person name="Malmstrom R."/>
            <person name="Stieglmeier M."/>
            <person name="Klingl A."/>
            <person name="Woyke T."/>
            <person name="Ryan C.M."/>
            <person name="Banfield J.F."/>
        </authorList>
    </citation>
    <scope>NUCLEOTIDE SEQUENCE [LARGE SCALE GENOMIC DNA]</scope>
</reference>
<accession>A0A2H9M724</accession>
<dbReference type="EMBL" id="PFMG01000043">
    <property type="protein sequence ID" value="PIY99778.1"/>
    <property type="molecule type" value="Genomic_DNA"/>
</dbReference>
<evidence type="ECO:0000313" key="6">
    <source>
        <dbReference type="Proteomes" id="UP000230477"/>
    </source>
</evidence>